<dbReference type="PROSITE" id="PS50157">
    <property type="entry name" value="ZINC_FINGER_C2H2_2"/>
    <property type="match status" value="1"/>
</dbReference>
<dbReference type="InterPro" id="IPR052426">
    <property type="entry name" value="Plant_dev_regulator"/>
</dbReference>
<evidence type="ECO:0000256" key="1">
    <source>
        <dbReference type="ARBA" id="ARBA00004123"/>
    </source>
</evidence>
<evidence type="ECO:0000256" key="5">
    <source>
        <dbReference type="ARBA" id="ARBA00023015"/>
    </source>
</evidence>
<dbReference type="PANTHER" id="PTHR45801">
    <property type="entry name" value="OS07G0101800 PROTEIN"/>
    <property type="match status" value="1"/>
</dbReference>
<name>A0ABY9D2M3_VITVI</name>
<feature type="region of interest" description="Disordered" evidence="9">
    <location>
        <begin position="142"/>
        <end position="163"/>
    </location>
</feature>
<accession>A0ABY9D2M3</accession>
<comment type="subcellular location">
    <subcellularLocation>
        <location evidence="1">Nucleus</location>
    </subcellularLocation>
</comment>
<dbReference type="InterPro" id="IPR013087">
    <property type="entry name" value="Znf_C2H2_type"/>
</dbReference>
<keyword evidence="6" id="KW-0804">Transcription</keyword>
<feature type="region of interest" description="Disordered" evidence="9">
    <location>
        <begin position="91"/>
        <end position="121"/>
    </location>
</feature>
<protein>
    <recommendedName>
        <fullName evidence="10">C2H2-type domain-containing protein</fullName>
    </recommendedName>
</protein>
<keyword evidence="7" id="KW-0539">Nucleus</keyword>
<feature type="compositionally biased region" description="Polar residues" evidence="9">
    <location>
        <begin position="192"/>
        <end position="204"/>
    </location>
</feature>
<dbReference type="SUPFAM" id="SSF57667">
    <property type="entry name" value="beta-beta-alpha zinc fingers"/>
    <property type="match status" value="1"/>
</dbReference>
<dbReference type="SMART" id="SM00355">
    <property type="entry name" value="ZnF_C2H2"/>
    <property type="match status" value="1"/>
</dbReference>
<feature type="compositionally biased region" description="Low complexity" evidence="9">
    <location>
        <begin position="111"/>
        <end position="121"/>
    </location>
</feature>
<dbReference type="Pfam" id="PF13912">
    <property type="entry name" value="zf-C2H2_6"/>
    <property type="match status" value="1"/>
</dbReference>
<feature type="domain" description="C2H2-type" evidence="10">
    <location>
        <begin position="56"/>
        <end position="83"/>
    </location>
</feature>
<evidence type="ECO:0000256" key="4">
    <source>
        <dbReference type="ARBA" id="ARBA00022833"/>
    </source>
</evidence>
<evidence type="ECO:0000256" key="9">
    <source>
        <dbReference type="SAM" id="MobiDB-lite"/>
    </source>
</evidence>
<evidence type="ECO:0000256" key="7">
    <source>
        <dbReference type="ARBA" id="ARBA00023242"/>
    </source>
</evidence>
<dbReference type="InterPro" id="IPR036236">
    <property type="entry name" value="Znf_C2H2_sf"/>
</dbReference>
<dbReference type="Gene3D" id="3.30.160.60">
    <property type="entry name" value="Classic Zinc Finger"/>
    <property type="match status" value="1"/>
</dbReference>
<keyword evidence="2" id="KW-0479">Metal-binding</keyword>
<evidence type="ECO:0000259" key="10">
    <source>
        <dbReference type="PROSITE" id="PS50157"/>
    </source>
</evidence>
<dbReference type="PANTHER" id="PTHR45801:SF94">
    <property type="entry name" value="ZINC FINGER PROTEIN 10"/>
    <property type="match status" value="1"/>
</dbReference>
<dbReference type="Proteomes" id="UP001227230">
    <property type="component" value="Chromosome 13"/>
</dbReference>
<evidence type="ECO:0000256" key="3">
    <source>
        <dbReference type="ARBA" id="ARBA00022771"/>
    </source>
</evidence>
<evidence type="ECO:0000313" key="11">
    <source>
        <dbReference type="EMBL" id="WKA00977.1"/>
    </source>
</evidence>
<evidence type="ECO:0000256" key="8">
    <source>
        <dbReference type="PROSITE-ProRule" id="PRU00042"/>
    </source>
</evidence>
<keyword evidence="5" id="KW-0805">Transcription regulation</keyword>
<keyword evidence="4" id="KW-0862">Zinc</keyword>
<evidence type="ECO:0000256" key="6">
    <source>
        <dbReference type="ARBA" id="ARBA00023163"/>
    </source>
</evidence>
<dbReference type="PROSITE" id="PS00028">
    <property type="entry name" value="ZINC_FINGER_C2H2_1"/>
    <property type="match status" value="1"/>
</dbReference>
<dbReference type="EMBL" id="CP126660">
    <property type="protein sequence ID" value="WKA00977.1"/>
    <property type="molecule type" value="Genomic_DNA"/>
</dbReference>
<evidence type="ECO:0000256" key="2">
    <source>
        <dbReference type="ARBA" id="ARBA00022723"/>
    </source>
</evidence>
<evidence type="ECO:0000313" key="12">
    <source>
        <dbReference type="Proteomes" id="UP001227230"/>
    </source>
</evidence>
<proteinExistence type="predicted"/>
<sequence length="282" mass="30817">MGQAQYLMLMNKKHILNSHCQAPMSLFNDSWEEQAFAEDAAGALGLGGCIWPPRSYSCSFCRREFKSAQALGGHMNIHRRDRARLKQSLSPHNETDLHSQNHGSHKPDSNPGPGFLSSPLSPSRVSALSTLESFSEHSFVSPPYSSSILQGHPKGSSCSSPPTWSDSVAVTLLSISDSKAELQKNQTKEESAIQSHEGSTVQTDLSVSLNSVSRRNRSTGSDDDEATVGFKRPKTAVLSLPFFLNPCPQQRHPLQPEVLGPKPSSMEDIDLELRLGDLPKVK</sequence>
<feature type="compositionally biased region" description="Basic and acidic residues" evidence="9">
    <location>
        <begin position="181"/>
        <end position="191"/>
    </location>
</feature>
<organism evidence="11 12">
    <name type="scientific">Vitis vinifera</name>
    <name type="common">Grape</name>
    <dbReference type="NCBI Taxonomy" id="29760"/>
    <lineage>
        <taxon>Eukaryota</taxon>
        <taxon>Viridiplantae</taxon>
        <taxon>Streptophyta</taxon>
        <taxon>Embryophyta</taxon>
        <taxon>Tracheophyta</taxon>
        <taxon>Spermatophyta</taxon>
        <taxon>Magnoliopsida</taxon>
        <taxon>eudicotyledons</taxon>
        <taxon>Gunneridae</taxon>
        <taxon>Pentapetalae</taxon>
        <taxon>rosids</taxon>
        <taxon>Vitales</taxon>
        <taxon>Vitaceae</taxon>
        <taxon>Viteae</taxon>
        <taxon>Vitis</taxon>
    </lineage>
</organism>
<gene>
    <name evidence="11" type="ORF">VitviT2T_019290</name>
</gene>
<reference evidence="11 12" key="1">
    <citation type="journal article" date="2023" name="Hortic Res">
        <title>The complete reference genome for grapevine (Vitis vinifera L.) genetics and breeding.</title>
        <authorList>
            <person name="Shi X."/>
            <person name="Cao S."/>
            <person name="Wang X."/>
            <person name="Huang S."/>
            <person name="Wang Y."/>
            <person name="Liu Z."/>
            <person name="Liu W."/>
            <person name="Leng X."/>
            <person name="Peng Y."/>
            <person name="Wang N."/>
            <person name="Wang Y."/>
            <person name="Ma Z."/>
            <person name="Xu X."/>
            <person name="Zhang F."/>
            <person name="Xue H."/>
            <person name="Zhong H."/>
            <person name="Wang Y."/>
            <person name="Zhang K."/>
            <person name="Velt A."/>
            <person name="Avia K."/>
            <person name="Holtgrawe D."/>
            <person name="Grimplet J."/>
            <person name="Matus J.T."/>
            <person name="Ware D."/>
            <person name="Wu X."/>
            <person name="Wang H."/>
            <person name="Liu C."/>
            <person name="Fang Y."/>
            <person name="Rustenholz C."/>
            <person name="Cheng Z."/>
            <person name="Xiao H."/>
            <person name="Zhou Y."/>
        </authorList>
    </citation>
    <scope>NUCLEOTIDE SEQUENCE [LARGE SCALE GENOMIC DNA]</scope>
    <source>
        <strain evidence="12">cv. Pinot noir / PN40024</strain>
        <tissue evidence="11">Leaf</tissue>
    </source>
</reference>
<keyword evidence="12" id="KW-1185">Reference proteome</keyword>
<keyword evidence="3 8" id="KW-0863">Zinc-finger</keyword>
<feature type="region of interest" description="Disordered" evidence="9">
    <location>
        <begin position="181"/>
        <end position="228"/>
    </location>
</feature>